<protein>
    <submittedName>
        <fullName evidence="2">Uncharacterized protein</fullName>
    </submittedName>
</protein>
<reference evidence="2" key="1">
    <citation type="journal article" date="2022" name="bioRxiv">
        <title>Sequencing and chromosome-scale assembly of the giantPleurodeles waltlgenome.</title>
        <authorList>
            <person name="Brown T."/>
            <person name="Elewa A."/>
            <person name="Iarovenko S."/>
            <person name="Subramanian E."/>
            <person name="Araus A.J."/>
            <person name="Petzold A."/>
            <person name="Susuki M."/>
            <person name="Suzuki K.-i.T."/>
            <person name="Hayashi T."/>
            <person name="Toyoda A."/>
            <person name="Oliveira C."/>
            <person name="Osipova E."/>
            <person name="Leigh N.D."/>
            <person name="Simon A."/>
            <person name="Yun M.H."/>
        </authorList>
    </citation>
    <scope>NUCLEOTIDE SEQUENCE</scope>
    <source>
        <strain evidence="2">20211129_DDA</strain>
        <tissue evidence="2">Liver</tissue>
    </source>
</reference>
<organism evidence="2 3">
    <name type="scientific">Pleurodeles waltl</name>
    <name type="common">Iberian ribbed newt</name>
    <dbReference type="NCBI Taxonomy" id="8319"/>
    <lineage>
        <taxon>Eukaryota</taxon>
        <taxon>Metazoa</taxon>
        <taxon>Chordata</taxon>
        <taxon>Craniata</taxon>
        <taxon>Vertebrata</taxon>
        <taxon>Euteleostomi</taxon>
        <taxon>Amphibia</taxon>
        <taxon>Batrachia</taxon>
        <taxon>Caudata</taxon>
        <taxon>Salamandroidea</taxon>
        <taxon>Salamandridae</taxon>
        <taxon>Pleurodelinae</taxon>
        <taxon>Pleurodeles</taxon>
    </lineage>
</organism>
<feature type="compositionally biased region" description="Polar residues" evidence="1">
    <location>
        <begin position="65"/>
        <end position="94"/>
    </location>
</feature>
<sequence>MCCRCHLQPGTGGRIDQSPWTSGVQGAAATSSRARERRKGKTVDGGGGEKRAEETGVSRREDGRQTQQPVGSQDTNEGGNQPESTPEVSATLTAAQEAYRKASSHASGEAWKSQVRP</sequence>
<name>A0AAV7SEK0_PLEWA</name>
<feature type="region of interest" description="Disordered" evidence="1">
    <location>
        <begin position="7"/>
        <end position="117"/>
    </location>
</feature>
<evidence type="ECO:0000313" key="3">
    <source>
        <dbReference type="Proteomes" id="UP001066276"/>
    </source>
</evidence>
<comment type="caution">
    <text evidence="2">The sequence shown here is derived from an EMBL/GenBank/DDBJ whole genome shotgun (WGS) entry which is preliminary data.</text>
</comment>
<proteinExistence type="predicted"/>
<keyword evidence="3" id="KW-1185">Reference proteome</keyword>
<dbReference type="AlphaFoldDB" id="A0AAV7SEK0"/>
<evidence type="ECO:0000313" key="2">
    <source>
        <dbReference type="EMBL" id="KAJ1162615.1"/>
    </source>
</evidence>
<dbReference type="Proteomes" id="UP001066276">
    <property type="component" value="Chromosome 4_2"/>
</dbReference>
<evidence type="ECO:0000256" key="1">
    <source>
        <dbReference type="SAM" id="MobiDB-lite"/>
    </source>
</evidence>
<feature type="compositionally biased region" description="Basic and acidic residues" evidence="1">
    <location>
        <begin position="47"/>
        <end position="64"/>
    </location>
</feature>
<accession>A0AAV7SEK0</accession>
<dbReference type="EMBL" id="JANPWB010000008">
    <property type="protein sequence ID" value="KAJ1162615.1"/>
    <property type="molecule type" value="Genomic_DNA"/>
</dbReference>
<gene>
    <name evidence="2" type="ORF">NDU88_003083</name>
</gene>